<gene>
    <name evidence="3" type="ORF">C0Q70_01319</name>
</gene>
<keyword evidence="4" id="KW-1185">Reference proteome</keyword>
<dbReference type="EMBL" id="PZQS01000001">
    <property type="protein sequence ID" value="PVD38699.1"/>
    <property type="molecule type" value="Genomic_DNA"/>
</dbReference>
<feature type="compositionally biased region" description="Basic residues" evidence="1">
    <location>
        <begin position="134"/>
        <end position="144"/>
    </location>
</feature>
<dbReference type="InterPro" id="IPR056398">
    <property type="entry name" value="Tudor_Coilin"/>
</dbReference>
<feature type="region of interest" description="Disordered" evidence="1">
    <location>
        <begin position="130"/>
        <end position="160"/>
    </location>
</feature>
<comment type="caution">
    <text evidence="3">The sequence shown here is derived from an EMBL/GenBank/DDBJ whole genome shotgun (WGS) entry which is preliminary data.</text>
</comment>
<dbReference type="GO" id="GO:0030619">
    <property type="term" value="F:U1 snRNA binding"/>
    <property type="evidence" value="ECO:0007669"/>
    <property type="project" value="TreeGrafter"/>
</dbReference>
<dbReference type="GO" id="GO:0000387">
    <property type="term" value="P:spliceosomal snRNP assembly"/>
    <property type="evidence" value="ECO:0007669"/>
    <property type="project" value="TreeGrafter"/>
</dbReference>
<evidence type="ECO:0000313" key="3">
    <source>
        <dbReference type="EMBL" id="PVD38699.1"/>
    </source>
</evidence>
<dbReference type="Pfam" id="PF23086">
    <property type="entry name" value="Tudor_Coilin"/>
    <property type="match status" value="1"/>
</dbReference>
<dbReference type="GO" id="GO:0030620">
    <property type="term" value="F:U2 snRNA binding"/>
    <property type="evidence" value="ECO:0007669"/>
    <property type="project" value="TreeGrafter"/>
</dbReference>
<dbReference type="AlphaFoldDB" id="A0A2T7PZ63"/>
<dbReference type="OrthoDB" id="6162468at2759"/>
<sequence>MQVDFDEHPLIADVRQKIQALSNERDIGELLLQGCILPSGETSRVLRENDVILATLKVSKDASTKYAEKLTVNDNVPGSTQEENHINFGKNPSGTVNENNVRRTSLKEVKKDVDDYASGSDVIAQSNLYTRERKQTRKRKRRKGAMINTSNLDNAHTDPSVRELRLPVNKQPRSRKTVDETHTKNVKLIDRTGKDEKGSSHYNIDADALGMVPGKEDVKQNDDCSKQHEKKIGTILPHGKSSSPNSRCEDKPRQNQLVLEVVQPDMTQYLKMTPAERGLLLPSYMKAERLCNGAVKYTRTTDPLKNNTFHLTDNFSSPSGRCRLPAIETKMQLTTYNDHNTSDAVNSALWPSEKLKIKDFLADTNSEESIKITAAPLFCNFSKLPDLRAAPKIGDFIAYKVLELGEDYMPRISEYKACVCQAKRPFLEMNVILGVEVHEVFWFITPIHPFDPDFH</sequence>
<evidence type="ECO:0000313" key="4">
    <source>
        <dbReference type="Proteomes" id="UP000245119"/>
    </source>
</evidence>
<proteinExistence type="predicted"/>
<dbReference type="PANTHER" id="PTHR15197">
    <property type="entry name" value="COILIN P80"/>
    <property type="match status" value="1"/>
</dbReference>
<evidence type="ECO:0000256" key="1">
    <source>
        <dbReference type="SAM" id="MobiDB-lite"/>
    </source>
</evidence>
<dbReference type="Proteomes" id="UP000245119">
    <property type="component" value="Linkage Group LG1"/>
</dbReference>
<dbReference type="InterPro" id="IPR024822">
    <property type="entry name" value="Coilin"/>
</dbReference>
<protein>
    <recommendedName>
        <fullName evidence="2">Coilin tudor domain-containing protein</fullName>
    </recommendedName>
</protein>
<feature type="domain" description="Coilin tudor" evidence="2">
    <location>
        <begin position="380"/>
        <end position="417"/>
    </location>
</feature>
<dbReference type="GO" id="GO:0015030">
    <property type="term" value="C:Cajal body"/>
    <property type="evidence" value="ECO:0007669"/>
    <property type="project" value="TreeGrafter"/>
</dbReference>
<organism evidence="3 4">
    <name type="scientific">Pomacea canaliculata</name>
    <name type="common">Golden apple snail</name>
    <dbReference type="NCBI Taxonomy" id="400727"/>
    <lineage>
        <taxon>Eukaryota</taxon>
        <taxon>Metazoa</taxon>
        <taxon>Spiralia</taxon>
        <taxon>Lophotrochozoa</taxon>
        <taxon>Mollusca</taxon>
        <taxon>Gastropoda</taxon>
        <taxon>Caenogastropoda</taxon>
        <taxon>Architaenioglossa</taxon>
        <taxon>Ampullarioidea</taxon>
        <taxon>Ampullariidae</taxon>
        <taxon>Pomacea</taxon>
    </lineage>
</organism>
<reference evidence="3 4" key="1">
    <citation type="submission" date="2018-04" db="EMBL/GenBank/DDBJ databases">
        <title>The genome of golden apple snail Pomacea canaliculata provides insight into stress tolerance and invasive adaptation.</title>
        <authorList>
            <person name="Liu C."/>
            <person name="Liu B."/>
            <person name="Ren Y."/>
            <person name="Zhang Y."/>
            <person name="Wang H."/>
            <person name="Li S."/>
            <person name="Jiang F."/>
            <person name="Yin L."/>
            <person name="Zhang G."/>
            <person name="Qian W."/>
            <person name="Fan W."/>
        </authorList>
    </citation>
    <scope>NUCLEOTIDE SEQUENCE [LARGE SCALE GENOMIC DNA]</scope>
    <source>
        <strain evidence="3">SZHN2017</strain>
        <tissue evidence="3">Muscle</tissue>
    </source>
</reference>
<evidence type="ECO:0000259" key="2">
    <source>
        <dbReference type="Pfam" id="PF23086"/>
    </source>
</evidence>
<name>A0A2T7PZ63_POMCA</name>
<accession>A0A2T7PZ63</accession>
<dbReference type="PANTHER" id="PTHR15197:SF0">
    <property type="entry name" value="COILIN"/>
    <property type="match status" value="1"/>
</dbReference>